<name>A0A6I6D7F0_9GAMM</name>
<accession>A0A6I6D7F0</accession>
<dbReference type="EMBL" id="CP046415">
    <property type="protein sequence ID" value="QGT79411.1"/>
    <property type="molecule type" value="Genomic_DNA"/>
</dbReference>
<keyword evidence="3" id="KW-1185">Reference proteome</keyword>
<dbReference type="Gene3D" id="1.10.287.700">
    <property type="entry name" value="Helix hairpin bin"/>
    <property type="match status" value="1"/>
</dbReference>
<reference evidence="2 3" key="1">
    <citation type="submission" date="2019-11" db="EMBL/GenBank/DDBJ databases">
        <authorList>
            <person name="Zhang J."/>
            <person name="Sun C."/>
        </authorList>
    </citation>
    <scope>NUCLEOTIDE SEQUENCE [LARGE SCALE GENOMIC DNA]</scope>
    <source>
        <strain evidence="3">sp2</strain>
    </source>
</reference>
<evidence type="ECO:0000313" key="3">
    <source>
        <dbReference type="Proteomes" id="UP000427716"/>
    </source>
</evidence>
<dbReference type="AlphaFoldDB" id="A0A6I6D7F0"/>
<feature type="signal peptide" evidence="1">
    <location>
        <begin position="1"/>
        <end position="22"/>
    </location>
</feature>
<sequence>MKRTHTLLASAMAVTLCQPVLAETAPEGLYSMDALIGADVFLATDRNREVGEVEDVLVAENMKVHGLVVELDDDLDGVGNDDYRFVEVRQFSVATRSGDRLDRVSYAVFLNEDLDQVRDYPRVDNDWWAQTKEAAANIWSNTKSGASSAWQATKDTTSNVIDKTKETTRDVLESLQRTLE</sequence>
<keyword evidence="1" id="KW-0732">Signal</keyword>
<proteinExistence type="predicted"/>
<evidence type="ECO:0000313" key="2">
    <source>
        <dbReference type="EMBL" id="QGT79411.1"/>
    </source>
</evidence>
<protein>
    <submittedName>
        <fullName evidence="2">PRC-barrel domain containing protein</fullName>
    </submittedName>
</protein>
<evidence type="ECO:0000256" key="1">
    <source>
        <dbReference type="SAM" id="SignalP"/>
    </source>
</evidence>
<dbReference type="KEGG" id="ghl:GM160_11290"/>
<feature type="chain" id="PRO_5026097602" evidence="1">
    <location>
        <begin position="23"/>
        <end position="180"/>
    </location>
</feature>
<organism evidence="2 3">
    <name type="scientific">Guyparkeria halophila</name>
    <dbReference type="NCBI Taxonomy" id="47960"/>
    <lineage>
        <taxon>Bacteria</taxon>
        <taxon>Pseudomonadati</taxon>
        <taxon>Pseudomonadota</taxon>
        <taxon>Gammaproteobacteria</taxon>
        <taxon>Chromatiales</taxon>
        <taxon>Thioalkalibacteraceae</taxon>
        <taxon>Guyparkeria</taxon>
    </lineage>
</organism>
<dbReference type="Proteomes" id="UP000427716">
    <property type="component" value="Chromosome"/>
</dbReference>
<dbReference type="Gene3D" id="2.30.30.240">
    <property type="entry name" value="PRC-barrel domain"/>
    <property type="match status" value="1"/>
</dbReference>
<dbReference type="RefSeq" id="WP_136867748.1">
    <property type="nucleotide sequence ID" value="NZ_CP046415.1"/>
</dbReference>
<gene>
    <name evidence="2" type="ORF">GM160_11290</name>
</gene>